<reference evidence="3" key="1">
    <citation type="submission" date="2017-09" db="EMBL/GenBank/DDBJ databases">
        <title>Depth-based differentiation of microbial function through sediment-hosted aquifers and enrichment of novel symbionts in the deep terrestrial subsurface.</title>
        <authorList>
            <person name="Probst A.J."/>
            <person name="Ladd B."/>
            <person name="Jarett J.K."/>
            <person name="Geller-Mcgrath D.E."/>
            <person name="Sieber C.M.K."/>
            <person name="Emerson J.B."/>
            <person name="Anantharaman K."/>
            <person name="Thomas B.C."/>
            <person name="Malmstrom R."/>
            <person name="Stieglmeier M."/>
            <person name="Klingl A."/>
            <person name="Woyke T."/>
            <person name="Ryan C.M."/>
            <person name="Banfield J.F."/>
        </authorList>
    </citation>
    <scope>NUCLEOTIDE SEQUENCE [LARGE SCALE GENOMIC DNA]</scope>
</reference>
<sequence>MRINRKTLILIAFLAFLVGVLSIWKIFLAKPKKEIPSVLKPTSTPIPIITPTSGFSLKEKIISLLPITTENYTIQYLPVPQKFLVLILKNPFEEYKTEVEEWFRSQGMDPKDPSVSWGSARGVAPKSP</sequence>
<gene>
    <name evidence="2" type="ORF">COU95_02375</name>
</gene>
<evidence type="ECO:0000256" key="1">
    <source>
        <dbReference type="SAM" id="MobiDB-lite"/>
    </source>
</evidence>
<dbReference type="Proteomes" id="UP000231474">
    <property type="component" value="Unassembled WGS sequence"/>
</dbReference>
<accession>A0A2M8L3J3</accession>
<evidence type="ECO:0000313" key="2">
    <source>
        <dbReference type="EMBL" id="PJE67447.1"/>
    </source>
</evidence>
<organism evidence="2 3">
    <name type="scientific">Candidatus Shapirobacteria bacterium CG10_big_fil_rev_8_21_14_0_10_40_9</name>
    <dbReference type="NCBI Taxonomy" id="1974888"/>
    <lineage>
        <taxon>Bacteria</taxon>
        <taxon>Candidatus Shapironibacteriota</taxon>
    </lineage>
</organism>
<proteinExistence type="predicted"/>
<protein>
    <submittedName>
        <fullName evidence="2">Uncharacterized protein</fullName>
    </submittedName>
</protein>
<evidence type="ECO:0000313" key="3">
    <source>
        <dbReference type="Proteomes" id="UP000231474"/>
    </source>
</evidence>
<dbReference type="EMBL" id="PFEK01000046">
    <property type="protein sequence ID" value="PJE67447.1"/>
    <property type="molecule type" value="Genomic_DNA"/>
</dbReference>
<comment type="caution">
    <text evidence="2">The sequence shown here is derived from an EMBL/GenBank/DDBJ whole genome shotgun (WGS) entry which is preliminary data.</text>
</comment>
<name>A0A2M8L3J3_9BACT</name>
<feature type="region of interest" description="Disordered" evidence="1">
    <location>
        <begin position="104"/>
        <end position="128"/>
    </location>
</feature>
<dbReference type="AlphaFoldDB" id="A0A2M8L3J3"/>